<evidence type="ECO:0000256" key="1">
    <source>
        <dbReference type="ARBA" id="ARBA00006739"/>
    </source>
</evidence>
<evidence type="ECO:0000256" key="3">
    <source>
        <dbReference type="ARBA" id="ARBA00022679"/>
    </source>
</evidence>
<evidence type="ECO:0000259" key="5">
    <source>
        <dbReference type="Pfam" id="PF00535"/>
    </source>
</evidence>
<proteinExistence type="inferred from homology"/>
<dbReference type="InterPro" id="IPR001173">
    <property type="entry name" value="Glyco_trans_2-like"/>
</dbReference>
<dbReference type="RefSeq" id="WP_069584102.1">
    <property type="nucleotide sequence ID" value="NZ_LMVM01000033.1"/>
</dbReference>
<accession>A0A2A2H3G7</accession>
<dbReference type="EMBL" id="LMVM01000033">
    <property type="protein sequence ID" value="PAV03928.1"/>
    <property type="molecule type" value="Genomic_DNA"/>
</dbReference>
<sequence>MSSKVSIIILNWNGWKDTIECLESLYQIDYPNYEVILIDNNSSDNSITKIREYCAGNIKVESPFFQYNPENKPITITEYTNNKLKSVDKLDENFQNLSCTKLTLIKNDKNYGFTEGNNIGIRFALDKLNSDYILLLNNDTVVDKEFLRKMVNTGNNNPEIGILGSAIYWYNNRNMIQSAGANLSFKTGKQYILGRNQIDSGQFNGILDVNYVSGCALLIKSMVIDKIGLLNGTYFLYWEETDWCIRARKNGFKVCCIPQAKIWHKESSSANKVMDYYFTRNTFLFMKQYTNTSQFGIFILYFFGFRFWFKIGAYILYYKNINLLFCFFKGVKEGLFIQNKH</sequence>
<keyword evidence="4" id="KW-0812">Transmembrane</keyword>
<comment type="caution">
    <text evidence="6">The sequence shown here is derived from an EMBL/GenBank/DDBJ whole genome shotgun (WGS) entry which is preliminary data.</text>
</comment>
<dbReference type="OrthoDB" id="46222at2157"/>
<keyword evidence="7" id="KW-1185">Reference proteome</keyword>
<gene>
    <name evidence="6" type="ORF">ASJ80_02620</name>
</gene>
<dbReference type="AlphaFoldDB" id="A0A2A2H3G7"/>
<keyword evidence="4" id="KW-1133">Transmembrane helix</keyword>
<dbReference type="PANTHER" id="PTHR43179">
    <property type="entry name" value="RHAMNOSYLTRANSFERASE WBBL"/>
    <property type="match status" value="1"/>
</dbReference>
<evidence type="ECO:0000256" key="2">
    <source>
        <dbReference type="ARBA" id="ARBA00022676"/>
    </source>
</evidence>
<feature type="transmembrane region" description="Helical" evidence="4">
    <location>
        <begin position="295"/>
        <end position="317"/>
    </location>
</feature>
<dbReference type="CDD" id="cd04186">
    <property type="entry name" value="GT_2_like_c"/>
    <property type="match status" value="1"/>
</dbReference>
<evidence type="ECO:0000313" key="6">
    <source>
        <dbReference type="EMBL" id="PAV03928.1"/>
    </source>
</evidence>
<dbReference type="Pfam" id="PF13641">
    <property type="entry name" value="Glyco_tranf_2_3"/>
    <property type="match status" value="1"/>
</dbReference>
<evidence type="ECO:0000313" key="7">
    <source>
        <dbReference type="Proteomes" id="UP000217784"/>
    </source>
</evidence>
<dbReference type="GO" id="GO:0016757">
    <property type="term" value="F:glycosyltransferase activity"/>
    <property type="evidence" value="ECO:0007669"/>
    <property type="project" value="UniProtKB-KW"/>
</dbReference>
<protein>
    <recommendedName>
        <fullName evidence="5">Glycosyltransferase 2-like domain-containing protein</fullName>
    </recommendedName>
</protein>
<reference evidence="6 7" key="1">
    <citation type="journal article" date="2017" name="BMC Genomics">
        <title>Genomic analysis of methanogenic archaea reveals a shift towards energy conservation.</title>
        <authorList>
            <person name="Gilmore S.P."/>
            <person name="Henske J.K."/>
            <person name="Sexton J.A."/>
            <person name="Solomon K.V."/>
            <person name="Seppala S."/>
            <person name="Yoo J.I."/>
            <person name="Huyett L.M."/>
            <person name="Pressman A."/>
            <person name="Cogan J.Z."/>
            <person name="Kivenson V."/>
            <person name="Peng X."/>
            <person name="Tan Y."/>
            <person name="Valentine D.L."/>
            <person name="O'Malley M.A."/>
        </authorList>
    </citation>
    <scope>NUCLEOTIDE SEQUENCE [LARGE SCALE GENOMIC DNA]</scope>
    <source>
        <strain evidence="6 7">M.o.H.</strain>
    </source>
</reference>
<organism evidence="6 7">
    <name type="scientific">Methanobacterium bryantii</name>
    <dbReference type="NCBI Taxonomy" id="2161"/>
    <lineage>
        <taxon>Archaea</taxon>
        <taxon>Methanobacteriati</taxon>
        <taxon>Methanobacteriota</taxon>
        <taxon>Methanomada group</taxon>
        <taxon>Methanobacteria</taxon>
        <taxon>Methanobacteriales</taxon>
        <taxon>Methanobacteriaceae</taxon>
        <taxon>Methanobacterium</taxon>
    </lineage>
</organism>
<dbReference type="SUPFAM" id="SSF53448">
    <property type="entry name" value="Nucleotide-diphospho-sugar transferases"/>
    <property type="match status" value="1"/>
</dbReference>
<dbReference type="PANTHER" id="PTHR43179:SF12">
    <property type="entry name" value="GALACTOFURANOSYLTRANSFERASE GLFT2"/>
    <property type="match status" value="1"/>
</dbReference>
<dbReference type="Pfam" id="PF00535">
    <property type="entry name" value="Glycos_transf_2"/>
    <property type="match status" value="1"/>
</dbReference>
<evidence type="ECO:0000256" key="4">
    <source>
        <dbReference type="SAM" id="Phobius"/>
    </source>
</evidence>
<keyword evidence="4" id="KW-0472">Membrane</keyword>
<comment type="similarity">
    <text evidence="1">Belongs to the glycosyltransferase 2 family.</text>
</comment>
<dbReference type="InterPro" id="IPR029044">
    <property type="entry name" value="Nucleotide-diphossugar_trans"/>
</dbReference>
<keyword evidence="3" id="KW-0808">Transferase</keyword>
<dbReference type="Proteomes" id="UP000217784">
    <property type="component" value="Unassembled WGS sequence"/>
</dbReference>
<keyword evidence="2" id="KW-0328">Glycosyltransferase</keyword>
<feature type="domain" description="Glycosyltransferase 2-like" evidence="5">
    <location>
        <begin position="6"/>
        <end position="59"/>
    </location>
</feature>
<name>A0A2A2H3G7_METBR</name>
<dbReference type="Gene3D" id="3.90.550.10">
    <property type="entry name" value="Spore Coat Polysaccharide Biosynthesis Protein SpsA, Chain A"/>
    <property type="match status" value="1"/>
</dbReference>